<evidence type="ECO:0000313" key="3">
    <source>
        <dbReference type="Proteomes" id="UP000518605"/>
    </source>
</evidence>
<dbReference type="Gene3D" id="3.20.20.70">
    <property type="entry name" value="Aldolase class I"/>
    <property type="match status" value="1"/>
</dbReference>
<reference evidence="2 3" key="1">
    <citation type="submission" date="2020-08" db="EMBL/GenBank/DDBJ databases">
        <title>Genomic Encyclopedia of Type Strains, Phase III (KMG-III): the genomes of soil and plant-associated and newly described type strains.</title>
        <authorList>
            <person name="Whitman W."/>
        </authorList>
    </citation>
    <scope>NUCLEOTIDE SEQUENCE [LARGE SCALE GENOMIC DNA]</scope>
    <source>
        <strain evidence="2 3">CECT 8234</strain>
    </source>
</reference>
<dbReference type="InterPro" id="IPR013785">
    <property type="entry name" value="Aldolase_TIM"/>
</dbReference>
<dbReference type="Proteomes" id="UP000518605">
    <property type="component" value="Unassembled WGS sequence"/>
</dbReference>
<dbReference type="PANTHER" id="PTHR31268">
    <property type="match status" value="1"/>
</dbReference>
<comment type="caution">
    <text evidence="2">The sequence shown here is derived from an EMBL/GenBank/DDBJ whole genome shotgun (WGS) entry which is preliminary data.</text>
</comment>
<evidence type="ECO:0008006" key="4">
    <source>
        <dbReference type="Google" id="ProtNLM"/>
    </source>
</evidence>
<dbReference type="PANTHER" id="PTHR31268:SF32">
    <property type="entry name" value="GALACTINOL--SUCROSE GALACTOSYLTRANSFERASE 2-RELATED"/>
    <property type="match status" value="1"/>
</dbReference>
<organism evidence="2 3">
    <name type="scientific">Paenibacillus endophyticus</name>
    <dbReference type="NCBI Taxonomy" id="1294268"/>
    <lineage>
        <taxon>Bacteria</taxon>
        <taxon>Bacillati</taxon>
        <taxon>Bacillota</taxon>
        <taxon>Bacilli</taxon>
        <taxon>Bacillales</taxon>
        <taxon>Paenibacillaceae</taxon>
        <taxon>Paenibacillus</taxon>
    </lineage>
</organism>
<dbReference type="RefSeq" id="WP_183558760.1">
    <property type="nucleotide sequence ID" value="NZ_CBCSLB010000004.1"/>
</dbReference>
<accession>A0A7W5G8F5</accession>
<dbReference type="EMBL" id="JACHXW010000002">
    <property type="protein sequence ID" value="MBB3150595.1"/>
    <property type="molecule type" value="Genomic_DNA"/>
</dbReference>
<dbReference type="InterPro" id="IPR017853">
    <property type="entry name" value="GH"/>
</dbReference>
<protein>
    <recommendedName>
        <fullName evidence="4">Raffinose synthase Sip1-like protein</fullName>
    </recommendedName>
</protein>
<evidence type="ECO:0000313" key="2">
    <source>
        <dbReference type="EMBL" id="MBB3150595.1"/>
    </source>
</evidence>
<proteinExistence type="predicted"/>
<dbReference type="AlphaFoldDB" id="A0A7W5G8F5"/>
<keyword evidence="3" id="KW-1185">Reference proteome</keyword>
<dbReference type="SUPFAM" id="SSF51445">
    <property type="entry name" value="(Trans)glycosidases"/>
    <property type="match status" value="1"/>
</dbReference>
<sequence>MFKYRDNGFFQFINNQETHVTEAFSVAVRLNAAQSQIMLAQDGYEQSEGSDRTGAYQATTCFFKDETDCIHVRLVFRQYSDVLLAAVEAETVNSNDFGTQLTFASENGIELTFRPAAPILGVLANYQHKDWWTRPYFGTDPSSLPARTQSLLWKTESNYYHLLPVVSSKFRVDAAGSPDGYVLRISSFQGGHRSCETLVFAFAGGGAPHNLIKRNAASALKALEYPTLPRESKVYPAILDKLGWCSWDAFYHKVDEEGLFTKAEELKQLGLPVGWVMIDDGWSAIEDSKLMDFEADSKKFPQGLAHTISILKESYGIKHVGVWHTIVGYWGGVHPNSNIARELHDSLLLVPRGNLIPYPDAGRGFGFWHAWHSYLKRQGVDFVKVDSQSAILNYLKEQRSIGEASAAAHQALEASVALHFDNAIINCMGMASENIWHRPKSAVSRNSDDFVPQEKRGFPEHALQNAYNSIYHGAFYWGDWDMYWTKNHDDVQNAVLRSISGGPVYFSDAPGNTDPAKIWPLIYKDGTIIRCDGTPSPTEDSLLSDPTEQALPLKLWNTAGGAGVVAAFHIHKDSAAVTGSIGPADVPGLEGKSFAVYEHFSRQTALIGADDRLPIQLAEGGYALYTLVPMSGSAAPIGLTDKYISSHAVHSMRDESNHTVITLREGGAFVFAAKAAPVHVLCNGKLVKVSMLGESFYEVDAQTAEGEATIVINWG</sequence>
<gene>
    <name evidence="2" type="ORF">FHS16_000629</name>
</gene>
<dbReference type="Pfam" id="PF05691">
    <property type="entry name" value="Raffinose_syn"/>
    <property type="match status" value="2"/>
</dbReference>
<keyword evidence="1" id="KW-0119">Carbohydrate metabolism</keyword>
<evidence type="ECO:0000256" key="1">
    <source>
        <dbReference type="ARBA" id="ARBA00023277"/>
    </source>
</evidence>
<dbReference type="InterPro" id="IPR008811">
    <property type="entry name" value="Glycosyl_hydrolases_36"/>
</dbReference>
<name>A0A7W5G8F5_9BACL</name>